<dbReference type="Proteomes" id="UP000070444">
    <property type="component" value="Unassembled WGS sequence"/>
</dbReference>
<name>A0A137PFS5_CONC2</name>
<evidence type="ECO:0000256" key="2">
    <source>
        <dbReference type="SAM" id="SignalP"/>
    </source>
</evidence>
<feature type="chain" id="PRO_5007294879" evidence="2">
    <location>
        <begin position="22"/>
        <end position="148"/>
    </location>
</feature>
<proteinExistence type="predicted"/>
<sequence length="148" mass="16617">MQLTTLVIIFSSFFNIQKVLGAPVPQFDFDVSAVGGIIEELDFVEEEQIGLENAVQKTGSAGGTINNLNAGKNKNHSTIIELEEDEEVGEFVVVDGGELTEEIEEVEEVETITETDVMDIEVEVDEPEVNYPEGYRHRHGRHHRRPRH</sequence>
<feature type="compositionally biased region" description="Basic residues" evidence="1">
    <location>
        <begin position="136"/>
        <end position="148"/>
    </location>
</feature>
<evidence type="ECO:0000313" key="4">
    <source>
        <dbReference type="Proteomes" id="UP000070444"/>
    </source>
</evidence>
<dbReference type="EMBL" id="KQ964431">
    <property type="protein sequence ID" value="KXN73820.1"/>
    <property type="molecule type" value="Genomic_DNA"/>
</dbReference>
<keyword evidence="4" id="KW-1185">Reference proteome</keyword>
<gene>
    <name evidence="3" type="ORF">CONCODRAFT_83331</name>
</gene>
<feature type="region of interest" description="Disordered" evidence="1">
    <location>
        <begin position="129"/>
        <end position="148"/>
    </location>
</feature>
<feature type="signal peptide" evidence="2">
    <location>
        <begin position="1"/>
        <end position="21"/>
    </location>
</feature>
<evidence type="ECO:0000256" key="1">
    <source>
        <dbReference type="SAM" id="MobiDB-lite"/>
    </source>
</evidence>
<dbReference type="AlphaFoldDB" id="A0A137PFS5"/>
<protein>
    <submittedName>
        <fullName evidence="3">Uncharacterized protein</fullName>
    </submittedName>
</protein>
<evidence type="ECO:0000313" key="3">
    <source>
        <dbReference type="EMBL" id="KXN73820.1"/>
    </source>
</evidence>
<keyword evidence="2" id="KW-0732">Signal</keyword>
<reference evidence="3 4" key="1">
    <citation type="journal article" date="2015" name="Genome Biol. Evol.">
        <title>Phylogenomic analyses indicate that early fungi evolved digesting cell walls of algal ancestors of land plants.</title>
        <authorList>
            <person name="Chang Y."/>
            <person name="Wang S."/>
            <person name="Sekimoto S."/>
            <person name="Aerts A.L."/>
            <person name="Choi C."/>
            <person name="Clum A."/>
            <person name="LaButti K.M."/>
            <person name="Lindquist E.A."/>
            <person name="Yee Ngan C."/>
            <person name="Ohm R.A."/>
            <person name="Salamov A.A."/>
            <person name="Grigoriev I.V."/>
            <person name="Spatafora J.W."/>
            <person name="Berbee M.L."/>
        </authorList>
    </citation>
    <scope>NUCLEOTIDE SEQUENCE [LARGE SCALE GENOMIC DNA]</scope>
    <source>
        <strain evidence="3 4">NRRL 28638</strain>
    </source>
</reference>
<organism evidence="3 4">
    <name type="scientific">Conidiobolus coronatus (strain ATCC 28846 / CBS 209.66 / NRRL 28638)</name>
    <name type="common">Delacroixia coronata</name>
    <dbReference type="NCBI Taxonomy" id="796925"/>
    <lineage>
        <taxon>Eukaryota</taxon>
        <taxon>Fungi</taxon>
        <taxon>Fungi incertae sedis</taxon>
        <taxon>Zoopagomycota</taxon>
        <taxon>Entomophthoromycotina</taxon>
        <taxon>Entomophthoromycetes</taxon>
        <taxon>Entomophthorales</taxon>
        <taxon>Ancylistaceae</taxon>
        <taxon>Conidiobolus</taxon>
    </lineage>
</organism>
<accession>A0A137PFS5</accession>